<comment type="caution">
    <text evidence="2">The sequence shown here is derived from an EMBL/GenBank/DDBJ whole genome shotgun (WGS) entry which is preliminary data.</text>
</comment>
<organism evidence="2 3">
    <name type="scientific">Lacihabitans lacunae</name>
    <dbReference type="NCBI Taxonomy" id="1028214"/>
    <lineage>
        <taxon>Bacteria</taxon>
        <taxon>Pseudomonadati</taxon>
        <taxon>Bacteroidota</taxon>
        <taxon>Cytophagia</taxon>
        <taxon>Cytophagales</taxon>
        <taxon>Leadbetterellaceae</taxon>
        <taxon>Lacihabitans</taxon>
    </lineage>
</organism>
<dbReference type="RefSeq" id="WP_379839892.1">
    <property type="nucleotide sequence ID" value="NZ_JBHRYQ010000001.1"/>
</dbReference>
<evidence type="ECO:0000313" key="3">
    <source>
        <dbReference type="Proteomes" id="UP001595616"/>
    </source>
</evidence>
<evidence type="ECO:0000256" key="1">
    <source>
        <dbReference type="SAM" id="SignalP"/>
    </source>
</evidence>
<dbReference type="Proteomes" id="UP001595616">
    <property type="component" value="Unassembled WGS sequence"/>
</dbReference>
<keyword evidence="3" id="KW-1185">Reference proteome</keyword>
<dbReference type="Gene3D" id="2.60.40.1120">
    <property type="entry name" value="Carboxypeptidase-like, regulatory domain"/>
    <property type="match status" value="1"/>
</dbReference>
<dbReference type="EMBL" id="JBHRYQ010000001">
    <property type="protein sequence ID" value="MFC3812986.1"/>
    <property type="molecule type" value="Genomic_DNA"/>
</dbReference>
<keyword evidence="1" id="KW-0732">Signal</keyword>
<dbReference type="Pfam" id="PF13715">
    <property type="entry name" value="CarbopepD_reg_2"/>
    <property type="match status" value="1"/>
</dbReference>
<dbReference type="SUPFAM" id="SSF49464">
    <property type="entry name" value="Carboxypeptidase regulatory domain-like"/>
    <property type="match status" value="1"/>
</dbReference>
<dbReference type="InterPro" id="IPR008969">
    <property type="entry name" value="CarboxyPept-like_regulatory"/>
</dbReference>
<proteinExistence type="predicted"/>
<name>A0ABV7Z1F5_9BACT</name>
<protein>
    <submittedName>
        <fullName evidence="2">Carboxypeptidase-like regulatory domain-containing protein</fullName>
    </submittedName>
</protein>
<feature type="signal peptide" evidence="1">
    <location>
        <begin position="1"/>
        <end position="20"/>
    </location>
</feature>
<sequence>MKKYILHLFLILGICNGIFAQTYTVEGVVISATTSKPIPFANIIETNTRNGVQTDSTGKFLIKLKQQSSSLRASSIGYQRKTLSVTAPNYLVFRLEETNETFNDVTIIPDENPAWRIIREVIKNSKNNDSQNYPELEADSYTKYFLSGSTVRNFFKKDTSYSRSFEGDLFITENIGKYYQKNGKQKELVLHSISSFPKNYPANIFMSPYINPRDFYMEKFNFNLNNLGGGNDTKVSNQKIYITPFSDNTFKNYDFQLLAVDSLSADTTFTIRFKPLENKKFNSLYGLMKVSSDGYALSYFEAESADSAQTIPLKIIQKFEKTSTKWYPMERSIEIGYNLNSKTYKGDFTFKIENLFYNISDKISDSNITFDGATVAVLPTADAISHKEFEKYRPTKLDTNAIKLYRKFERFDSTKFSRYLVRPGMLIIKYAMSGLVPTGPVNILLNQFYINNYEGQRIGLGIMNDMIKNPRWKLYGSAGFGLKDKMYKYEGSLSYNLTRDRYNRLEIYGEKDLQRPGLTPLLYANYMYTPIENLNIGSGIYNLDQFKKIGFAAYVKPLNWTQIKLYVENQTRNPLTYFVQEQPTQTIQTNTIGLSFRFAYKEVINRIGYIETQQNLSFPVVRFNINKYFETRTKHTFWKANLVLLHQLKINKVGKTNLTLSLGNSWGGALPYTYLFSNLATPLSFFTSNLSDGFQTLNAADYSYNNYATFNVIHDFEKNLWHSKIPWIQPEITIGNKIALAKLTQPTYIIRDVPIRDLSKGIFEANFSVRNLIKIKIRGVRIGLGASAAYDYTKVSYSKNRWTVRPRVTLPLF</sequence>
<reference evidence="3" key="1">
    <citation type="journal article" date="2019" name="Int. J. Syst. Evol. Microbiol.">
        <title>The Global Catalogue of Microorganisms (GCM) 10K type strain sequencing project: providing services to taxonomists for standard genome sequencing and annotation.</title>
        <authorList>
            <consortium name="The Broad Institute Genomics Platform"/>
            <consortium name="The Broad Institute Genome Sequencing Center for Infectious Disease"/>
            <person name="Wu L."/>
            <person name="Ma J."/>
        </authorList>
    </citation>
    <scope>NUCLEOTIDE SEQUENCE [LARGE SCALE GENOMIC DNA]</scope>
    <source>
        <strain evidence="3">CECT 7956</strain>
    </source>
</reference>
<feature type="chain" id="PRO_5045534366" evidence="1">
    <location>
        <begin position="21"/>
        <end position="813"/>
    </location>
</feature>
<gene>
    <name evidence="2" type="ORF">ACFOOI_20145</name>
</gene>
<accession>A0ABV7Z1F5</accession>
<evidence type="ECO:0000313" key="2">
    <source>
        <dbReference type="EMBL" id="MFC3812986.1"/>
    </source>
</evidence>